<dbReference type="Gene3D" id="3.30.1390.20">
    <property type="entry name" value="Ribosomal protein L30, ferredoxin-like fold domain"/>
    <property type="match status" value="1"/>
</dbReference>
<dbReference type="EMBL" id="KV425883">
    <property type="protein sequence ID" value="KZW03631.1"/>
    <property type="molecule type" value="Genomic_DNA"/>
</dbReference>
<organism evidence="6 7">
    <name type="scientific">Exidia glandulosa HHB12029</name>
    <dbReference type="NCBI Taxonomy" id="1314781"/>
    <lineage>
        <taxon>Eukaryota</taxon>
        <taxon>Fungi</taxon>
        <taxon>Dikarya</taxon>
        <taxon>Basidiomycota</taxon>
        <taxon>Agaricomycotina</taxon>
        <taxon>Agaricomycetes</taxon>
        <taxon>Auriculariales</taxon>
        <taxon>Exidiaceae</taxon>
        <taxon>Exidia</taxon>
    </lineage>
</organism>
<dbReference type="InterPro" id="IPR036919">
    <property type="entry name" value="Ribo_uL30_ferredoxin-like_sf"/>
</dbReference>
<dbReference type="Pfam" id="PF00327">
    <property type="entry name" value="Ribosomal_L30"/>
    <property type="match status" value="1"/>
</dbReference>
<dbReference type="STRING" id="1314781.A0A165QHL4"/>
<dbReference type="GO" id="GO:0006412">
    <property type="term" value="P:translation"/>
    <property type="evidence" value="ECO:0007669"/>
    <property type="project" value="InterPro"/>
</dbReference>
<dbReference type="InterPro" id="IPR005996">
    <property type="entry name" value="Ribosomal_uL30_bac-type"/>
</dbReference>
<evidence type="ECO:0000256" key="2">
    <source>
        <dbReference type="ARBA" id="ARBA00022980"/>
    </source>
</evidence>
<dbReference type="PANTHER" id="PTHR15892">
    <property type="entry name" value="MITOCHONDRIAL RIBOSOMAL PROTEIN L30"/>
    <property type="match status" value="1"/>
</dbReference>
<comment type="similarity">
    <text evidence="1">Belongs to the universal ribosomal protein uL30 family.</text>
</comment>
<feature type="domain" description="Large ribosomal subunit protein uL30-like ferredoxin-like fold" evidence="5">
    <location>
        <begin position="43"/>
        <end position="93"/>
    </location>
</feature>
<reference evidence="6 7" key="1">
    <citation type="journal article" date="2016" name="Mol. Biol. Evol.">
        <title>Comparative Genomics of Early-Diverging Mushroom-Forming Fungi Provides Insights into the Origins of Lignocellulose Decay Capabilities.</title>
        <authorList>
            <person name="Nagy L.G."/>
            <person name="Riley R."/>
            <person name="Tritt A."/>
            <person name="Adam C."/>
            <person name="Daum C."/>
            <person name="Floudas D."/>
            <person name="Sun H."/>
            <person name="Yadav J.S."/>
            <person name="Pangilinan J."/>
            <person name="Larsson K.H."/>
            <person name="Matsuura K."/>
            <person name="Barry K."/>
            <person name="Labutti K."/>
            <person name="Kuo R."/>
            <person name="Ohm R.A."/>
            <person name="Bhattacharya S.S."/>
            <person name="Shirouzu T."/>
            <person name="Yoshinaga Y."/>
            <person name="Martin F.M."/>
            <person name="Grigoriev I.V."/>
            <person name="Hibbett D.S."/>
        </authorList>
    </citation>
    <scope>NUCLEOTIDE SEQUENCE [LARGE SCALE GENOMIC DNA]</scope>
    <source>
        <strain evidence="6 7">HHB12029</strain>
    </source>
</reference>
<dbReference type="AlphaFoldDB" id="A0A165QHL4"/>
<dbReference type="GO" id="GO:0005739">
    <property type="term" value="C:mitochondrion"/>
    <property type="evidence" value="ECO:0007669"/>
    <property type="project" value="TreeGrafter"/>
</dbReference>
<dbReference type="CDD" id="cd01658">
    <property type="entry name" value="Ribosomal_L30"/>
    <property type="match status" value="1"/>
</dbReference>
<keyword evidence="7" id="KW-1185">Reference proteome</keyword>
<dbReference type="GO" id="GO:0015934">
    <property type="term" value="C:large ribosomal subunit"/>
    <property type="evidence" value="ECO:0007669"/>
    <property type="project" value="InterPro"/>
</dbReference>
<protein>
    <recommendedName>
        <fullName evidence="4">Large ribosomal subunit protein uL30m</fullName>
    </recommendedName>
</protein>
<evidence type="ECO:0000256" key="1">
    <source>
        <dbReference type="ARBA" id="ARBA00007594"/>
    </source>
</evidence>
<keyword evidence="2" id="KW-0689">Ribosomal protein</keyword>
<evidence type="ECO:0000313" key="7">
    <source>
        <dbReference type="Proteomes" id="UP000077266"/>
    </source>
</evidence>
<gene>
    <name evidence="6" type="ORF">EXIGLDRAFT_828480</name>
</gene>
<evidence type="ECO:0000256" key="3">
    <source>
        <dbReference type="ARBA" id="ARBA00023274"/>
    </source>
</evidence>
<dbReference type="SUPFAM" id="SSF55129">
    <property type="entry name" value="Ribosomal protein L30p/L7e"/>
    <property type="match status" value="1"/>
</dbReference>
<dbReference type="InParanoid" id="A0A165QHL4"/>
<dbReference type="Proteomes" id="UP000077266">
    <property type="component" value="Unassembled WGS sequence"/>
</dbReference>
<dbReference type="GO" id="GO:0003735">
    <property type="term" value="F:structural constituent of ribosome"/>
    <property type="evidence" value="ECO:0007669"/>
    <property type="project" value="InterPro"/>
</dbReference>
<keyword evidence="3" id="KW-0687">Ribonucleoprotein</keyword>
<sequence>MSALARIRAAQHTLAPACARLASTSTPRVKPTLAPAPERLTHFRITLRRSAIALPERYQRTLESLGLHKRMQTVYQPHSQCVAGKILMVKELVEVANVPASAVRTRAEQRAERRPPRGYSLVKGRTDALTAFAEGHISVIEQEEVANFEKVQ</sequence>
<dbReference type="InterPro" id="IPR016082">
    <property type="entry name" value="Ribosomal_uL30_ferredoxin-like"/>
</dbReference>
<evidence type="ECO:0000313" key="6">
    <source>
        <dbReference type="EMBL" id="KZW03631.1"/>
    </source>
</evidence>
<name>A0A165QHL4_EXIGL</name>
<accession>A0A165QHL4</accession>
<evidence type="ECO:0000259" key="5">
    <source>
        <dbReference type="Pfam" id="PF00327"/>
    </source>
</evidence>
<proteinExistence type="inferred from homology"/>
<dbReference type="OrthoDB" id="509901at2759"/>
<dbReference type="PANTHER" id="PTHR15892:SF2">
    <property type="entry name" value="LARGE RIBOSOMAL SUBUNIT PROTEIN UL30M"/>
    <property type="match status" value="1"/>
</dbReference>
<evidence type="ECO:0000256" key="4">
    <source>
        <dbReference type="ARBA" id="ARBA00035281"/>
    </source>
</evidence>